<evidence type="ECO:0000256" key="1">
    <source>
        <dbReference type="SAM" id="Coils"/>
    </source>
</evidence>
<dbReference type="EMBL" id="CM002044">
    <property type="protein sequence ID" value="EPT27706.1"/>
    <property type="molecule type" value="Genomic_DNA"/>
</dbReference>
<feature type="compositionally biased region" description="Basic residues" evidence="2">
    <location>
        <begin position="343"/>
        <end position="358"/>
    </location>
</feature>
<feature type="compositionally biased region" description="Polar residues" evidence="2">
    <location>
        <begin position="103"/>
        <end position="117"/>
    </location>
</feature>
<feature type="compositionally biased region" description="Basic and acidic residues" evidence="2">
    <location>
        <begin position="120"/>
        <end position="131"/>
    </location>
</feature>
<keyword evidence="4" id="KW-1185">Reference proteome</keyword>
<feature type="compositionally biased region" description="Basic and acidic residues" evidence="2">
    <location>
        <begin position="166"/>
        <end position="187"/>
    </location>
</feature>
<feature type="compositionally biased region" description="Basic and acidic residues" evidence="2">
    <location>
        <begin position="88"/>
        <end position="101"/>
    </location>
</feature>
<feature type="compositionally biased region" description="Basic and acidic residues" evidence="2">
    <location>
        <begin position="621"/>
        <end position="636"/>
    </location>
</feature>
<feature type="compositionally biased region" description="Basic and acidic residues" evidence="2">
    <location>
        <begin position="60"/>
        <end position="74"/>
    </location>
</feature>
<feature type="compositionally biased region" description="Basic and acidic residues" evidence="2">
    <location>
        <begin position="648"/>
        <end position="657"/>
    </location>
</feature>
<proteinExistence type="predicted"/>
<accession>S8EW80</accession>
<dbReference type="VEuPathDB" id="ToxoDB:TGME49_265770"/>
<feature type="compositionally biased region" description="Basic and acidic residues" evidence="2">
    <location>
        <begin position="426"/>
        <end position="440"/>
    </location>
</feature>
<feature type="compositionally biased region" description="Basic and acidic residues" evidence="2">
    <location>
        <begin position="1751"/>
        <end position="1764"/>
    </location>
</feature>
<feature type="region of interest" description="Disordered" evidence="2">
    <location>
        <begin position="1347"/>
        <end position="1373"/>
    </location>
</feature>
<dbReference type="GeneID" id="7898121"/>
<evidence type="ECO:0000313" key="4">
    <source>
        <dbReference type="Proteomes" id="UP000001529"/>
    </source>
</evidence>
<feature type="region of interest" description="Disordered" evidence="2">
    <location>
        <begin position="1743"/>
        <end position="1926"/>
    </location>
</feature>
<feature type="compositionally biased region" description="Basic and acidic residues" evidence="2">
    <location>
        <begin position="2057"/>
        <end position="2074"/>
    </location>
</feature>
<evidence type="ECO:0000256" key="2">
    <source>
        <dbReference type="SAM" id="MobiDB-lite"/>
    </source>
</evidence>
<dbReference type="OrthoDB" id="332768at2759"/>
<evidence type="ECO:0000313" key="3">
    <source>
        <dbReference type="EMBL" id="EPT27706.1"/>
    </source>
</evidence>
<feature type="compositionally biased region" description="Polar residues" evidence="2">
    <location>
        <begin position="2098"/>
        <end position="2107"/>
    </location>
</feature>
<dbReference type="RefSeq" id="XP_018636293.1">
    <property type="nucleotide sequence ID" value="XM_018781408.1"/>
</dbReference>
<feature type="compositionally biased region" description="Basic and acidic residues" evidence="2">
    <location>
        <begin position="2012"/>
        <end position="2039"/>
    </location>
</feature>
<feature type="compositionally biased region" description="Basic and acidic residues" evidence="2">
    <location>
        <begin position="1017"/>
        <end position="1026"/>
    </location>
</feature>
<gene>
    <name evidence="3" type="ORF">TGME49_265770</name>
</gene>
<feature type="compositionally biased region" description="Low complexity" evidence="2">
    <location>
        <begin position="910"/>
        <end position="922"/>
    </location>
</feature>
<feature type="coiled-coil region" evidence="1">
    <location>
        <begin position="1577"/>
        <end position="1631"/>
    </location>
</feature>
<feature type="compositionally biased region" description="Basic and acidic residues" evidence="2">
    <location>
        <begin position="678"/>
        <end position="687"/>
    </location>
</feature>
<feature type="region of interest" description="Disordered" evidence="2">
    <location>
        <begin position="736"/>
        <end position="764"/>
    </location>
</feature>
<feature type="region of interest" description="Disordered" evidence="2">
    <location>
        <begin position="994"/>
        <end position="1033"/>
    </location>
</feature>
<feature type="compositionally biased region" description="Polar residues" evidence="2">
    <location>
        <begin position="994"/>
        <end position="1007"/>
    </location>
</feature>
<feature type="region of interest" description="Disordered" evidence="2">
    <location>
        <begin position="1661"/>
        <end position="1709"/>
    </location>
</feature>
<feature type="compositionally biased region" description="Basic and acidic residues" evidence="2">
    <location>
        <begin position="19"/>
        <end position="45"/>
    </location>
</feature>
<feature type="compositionally biased region" description="Polar residues" evidence="2">
    <location>
        <begin position="1884"/>
        <end position="1898"/>
    </location>
</feature>
<feature type="region of interest" description="Disordered" evidence="2">
    <location>
        <begin position="794"/>
        <end position="813"/>
    </location>
</feature>
<feature type="region of interest" description="Disordered" evidence="2">
    <location>
        <begin position="847"/>
        <end position="978"/>
    </location>
</feature>
<sequence length="2107" mass="231268">MSFPTPTPVLLAVEKKMLLRQQQRERERQRHEEPGVRRSRPEVSRHSAAAVPRKRGLSLDADRARSFSISERRSGGRSRKAAALSSSLERERAEDRDRADVSQESCGLSHARSSLPTWDQEEKAGEGERALKNLSRKRARLEAQREQEDEGEEPHFVRRERARRKDAREDRDREVRLLRHADEEVGHRTRKKGVSRTDASPGSSRAGSSPEKERKHDRRARRNRSGRGERDTPRLFVKGHSSPIVISEATRSPRRVLGAPEVSSVSLPSGAPVVLVAASPRRGSLFPVSSVLGKKSRSKKPSVLGSSLPSLADDIDTDSTVETHLLRVKGDADAPAFAPLRAASHRRARSSSLHAHRRQREERARRGRSGGDRSERRRDVSEEDRVERSRRRPRREWKPEDEDSVAGDRDKSAPIAHASKRGGKRGASETEEVRDSRTDSRGNSGLDSDAENDRLSANSSLQVRLTGGRRRQARNKPREPGDSADDSPAPRDTGRGPGPELESENRTLRGTRKALLEKVAGQARDLRGRAGRDVGEERGRHIRDATPPGLPDLASPRLRTVSSSRETNLGTTFPSRFSSCVDPEGTEKTNTRTETAGRPPASRTDSGASAGLPELRARRHSLGDKRKDSTDQREGEVCLVQPFQPSPRGRDSRRLADMRSTTTDARSLVSSSLVSRHLSPDENETHRSLHPLHCSSSHLSSSHLSSSHLSSSHLSSSHLSSSHLSSSHLASSACMHEGLGTGETGPSALGGGDGQSRVVRPSPFACSGSNALTLHTPWTPDSGQVLREQRNLEPKKGVEDARARGQVADEAETLREKEQSLRADLAARAPADPSAFAFFWLQEHPSTGEKVGGRQRVLAPPEDNTVPGENSERRVSTDGGVCAPPSASEASEPTSSVAVAGKTMPWKKQGSCFSAASGSASGRWRDPKMASSPLPREGGETFLRSPDGEGEKRAPGSSASPFCATDRNLPGVKKTRAGGETTPLLLSVVSVGGSTTDRTESSASSLAGQFKPTFAPREAEKPRKGDIGAPRGAELWSWTGDRSFADSTGQSAPIRQPIEAAQRWLAREANACREEMNRCAFETRNNGETGDNGDSGDSGRRHTDGQAARLEASAQNQEGNTERLFGARSRDRETQDRRGSREEQYAGANAVRFSHQAEEGDVLVQDPLPMLVTPTFPSQLSPCSPSAFPPSLPPFEFHGNSLPLGYPSYSHEEFARQEVESRRGALNLSAVLEAVHTGASTFSLRLAPLSLEAQREMAARAMEEQEACKRDRPPPPEDSLEKVKREAEAGVDDFLAFLAEPFPGCSEASRVCTPAFLESLSACPAPPDSSLIRLCRDCGAGALGPEAEAKEGADEAGVEAPQRPQSGESEKTELHAKDLPVMKHVFEPMLQAVEAATTKRDLQRLISVFPPTAQSSPAHQDVLLCFAEKVTRAGLRDTRRCLEHFAVYVHRKAETLLAARRAQEAARRAEESACLEEERQATSYGRLWGSIRAVLAHKTRELAQARSLLSPLGLDLRDYRFRENLQLRLAALPQDKEEKIPADNAAADPPNCQEKEKRQEGEEGKDISGEARTPEALREELLACDKEAQRIKEEEEQQAALLKRRRLRKLRVELHEAINEGKQMLEALQAQREQVLVLAQRLHGAVLPHVDEKKLLLQLQRRRSQRWGTPERGAPSRGSGDLPGNFSSGRQGAESSSQSPPAPGRGSLLESPRLHRLLPSLFDLSLPPSRRFSLASLLGERSVLGEDENTEETRRAEESDKADCGEEDEGDRAGGRERVGDARQGDERRQGERREEVGASGSKFSSDKVNFCLSRGDGREERDGAFLSSSSNGRSLRLSDLDGGGDEELKPTQKLGLPDITTSADPRESAASPAKAPPVEKRSLSCSFETSKSVSSRSHLAFSQALPSGQAGEGERKERGAKVGDGSWHFFDQEREGTAAVSAEKLVLQWREVNAANCKQQKRTAQASLARVETLRETARRARAEFLLHAEETPGSLSRLWGETNEATSVSETRDERRRENDQTAEGRDAREKRQEVLERILNAASLSEAPQRRQRPREDERGTDRDNPGRGEETPGLFDRLRLRPQTHPSREEETFSLRNLASTRR</sequence>
<feature type="compositionally biased region" description="Low complexity" evidence="2">
    <location>
        <begin position="666"/>
        <end position="677"/>
    </location>
</feature>
<feature type="region of interest" description="Disordered" evidence="2">
    <location>
        <begin position="1992"/>
        <end position="2107"/>
    </location>
</feature>
<feature type="compositionally biased region" description="Basic and acidic residues" evidence="2">
    <location>
        <begin position="1913"/>
        <end position="1922"/>
    </location>
</feature>
<feature type="region of interest" description="Disordered" evidence="2">
    <location>
        <begin position="1083"/>
        <end position="1152"/>
    </location>
</feature>
<feature type="compositionally biased region" description="Low complexity" evidence="2">
    <location>
        <begin position="199"/>
        <end position="209"/>
    </location>
</feature>
<dbReference type="Proteomes" id="UP000001529">
    <property type="component" value="Chromosome IX"/>
</dbReference>
<feature type="compositionally biased region" description="Low complexity" evidence="2">
    <location>
        <begin position="1827"/>
        <end position="1838"/>
    </location>
</feature>
<feature type="compositionally biased region" description="Low complexity" evidence="2">
    <location>
        <begin position="1542"/>
        <end position="1551"/>
    </location>
</feature>
<feature type="compositionally biased region" description="Basic and acidic residues" evidence="2">
    <location>
        <begin position="1553"/>
        <end position="1572"/>
    </location>
</feature>
<feature type="region of interest" description="Disordered" evidence="2">
    <location>
        <begin position="1261"/>
        <end position="1284"/>
    </location>
</feature>
<reference evidence="3" key="1">
    <citation type="submission" date="2013-04" db="EMBL/GenBank/DDBJ databases">
        <authorList>
            <person name="Sibley D."/>
            <person name="Venepally P."/>
            <person name="Karamycheva S."/>
            <person name="Hadjithomas M."/>
            <person name="Khan A."/>
            <person name="Brunk B."/>
            <person name="Roos D."/>
            <person name="Caler E."/>
            <person name="Lorenzi H."/>
        </authorList>
    </citation>
    <scope>NUCLEOTIDE SEQUENCE [LARGE SCALE GENOMIC DNA]</scope>
    <source>
        <strain evidence="3">ME49</strain>
    </source>
</reference>
<dbReference type="KEGG" id="tgo:TGME49_265770"/>
<feature type="compositionally biased region" description="Low complexity" evidence="2">
    <location>
        <begin position="691"/>
        <end position="722"/>
    </location>
</feature>
<feature type="compositionally biased region" description="Basic residues" evidence="2">
    <location>
        <begin position="215"/>
        <end position="225"/>
    </location>
</feature>
<feature type="compositionally biased region" description="Polar residues" evidence="2">
    <location>
        <begin position="560"/>
        <end position="578"/>
    </location>
</feature>
<feature type="compositionally biased region" description="Basic and acidic residues" evidence="2">
    <location>
        <begin position="1771"/>
        <end position="1797"/>
    </location>
</feature>
<feature type="compositionally biased region" description="Basic and acidic residues" evidence="2">
    <location>
        <begin position="524"/>
        <end position="544"/>
    </location>
</feature>
<feature type="region of interest" description="Disordered" evidence="2">
    <location>
        <begin position="19"/>
        <end position="269"/>
    </location>
</feature>
<feature type="compositionally biased region" description="Polar residues" evidence="2">
    <location>
        <begin position="1685"/>
        <end position="1699"/>
    </location>
</feature>
<feature type="compositionally biased region" description="Low complexity" evidence="2">
    <location>
        <begin position="333"/>
        <end position="342"/>
    </location>
</feature>
<feature type="compositionally biased region" description="Basic and acidic residues" evidence="2">
    <location>
        <begin position="359"/>
        <end position="387"/>
    </location>
</feature>
<feature type="compositionally biased region" description="Basic and acidic residues" evidence="2">
    <location>
        <begin position="794"/>
        <end position="803"/>
    </location>
</feature>
<dbReference type="EMBL" id="KE138832">
    <property type="protein sequence ID" value="EPT27706.1"/>
    <property type="molecule type" value="Genomic_DNA"/>
</dbReference>
<protein>
    <submittedName>
        <fullName evidence="3">Uncharacterized protein</fullName>
    </submittedName>
</protein>
<feature type="compositionally biased region" description="Low complexity" evidence="2">
    <location>
        <begin position="883"/>
        <end position="900"/>
    </location>
</feature>
<feature type="compositionally biased region" description="Basic and acidic residues" evidence="2">
    <location>
        <begin position="1128"/>
        <end position="1144"/>
    </location>
</feature>
<feature type="compositionally biased region" description="Gly residues" evidence="2">
    <location>
        <begin position="739"/>
        <end position="754"/>
    </location>
</feature>
<organism evidence="3 4">
    <name type="scientific">Toxoplasma gondii (strain ATCC 50611 / Me49)</name>
    <dbReference type="NCBI Taxonomy" id="508771"/>
    <lineage>
        <taxon>Eukaryota</taxon>
        <taxon>Sar</taxon>
        <taxon>Alveolata</taxon>
        <taxon>Apicomplexa</taxon>
        <taxon>Conoidasida</taxon>
        <taxon>Coccidia</taxon>
        <taxon>Eucoccidiorida</taxon>
        <taxon>Eimeriorina</taxon>
        <taxon>Sarcocystidae</taxon>
        <taxon>Toxoplasma</taxon>
    </lineage>
</organism>
<keyword evidence="1" id="KW-0175">Coiled coil</keyword>
<name>S8EW80_TOXGM</name>
<feature type="region of interest" description="Disordered" evidence="2">
    <location>
        <begin position="291"/>
        <end position="722"/>
    </location>
</feature>
<feature type="region of interest" description="Disordered" evidence="2">
    <location>
        <begin position="1536"/>
        <end position="1572"/>
    </location>
</feature>